<organism evidence="1">
    <name type="scientific">uncultured Thermomicrobiales bacterium</name>
    <dbReference type="NCBI Taxonomy" id="1645740"/>
    <lineage>
        <taxon>Bacteria</taxon>
        <taxon>Pseudomonadati</taxon>
        <taxon>Thermomicrobiota</taxon>
        <taxon>Thermomicrobia</taxon>
        <taxon>Thermomicrobiales</taxon>
        <taxon>environmental samples</taxon>
    </lineage>
</organism>
<accession>A0A6J4VQF2</accession>
<sequence>MTGLRAIRRLLASAFSDPVNVSPIPTVIIHQVSENAFLQMPLVAAHGSRVRHGTHVPRETE</sequence>
<dbReference type="AlphaFoldDB" id="A0A6J4VQF2"/>
<dbReference type="EMBL" id="CADCWJ010000830">
    <property type="protein sequence ID" value="CAA9584616.1"/>
    <property type="molecule type" value="Genomic_DNA"/>
</dbReference>
<reference evidence="1" key="1">
    <citation type="submission" date="2020-02" db="EMBL/GenBank/DDBJ databases">
        <authorList>
            <person name="Meier V. D."/>
        </authorList>
    </citation>
    <scope>NUCLEOTIDE SEQUENCE</scope>
    <source>
        <strain evidence="1">AVDCRST_MAG87</strain>
    </source>
</reference>
<proteinExistence type="predicted"/>
<protein>
    <submittedName>
        <fullName evidence="1">Uncharacterized protein</fullName>
    </submittedName>
</protein>
<evidence type="ECO:0000313" key="1">
    <source>
        <dbReference type="EMBL" id="CAA9584616.1"/>
    </source>
</evidence>
<gene>
    <name evidence="1" type="ORF">AVDCRST_MAG87-3788</name>
</gene>
<name>A0A6J4VQF2_9BACT</name>